<gene>
    <name evidence="3" type="primary">rlpA</name>
    <name evidence="7" type="ORF">SSA02_03890</name>
</gene>
<dbReference type="SUPFAM" id="SSF50685">
    <property type="entry name" value="Barwin-like endoglucanases"/>
    <property type="match status" value="1"/>
</dbReference>
<dbReference type="InterPro" id="IPR034718">
    <property type="entry name" value="RlpA"/>
</dbReference>
<evidence type="ECO:0000256" key="5">
    <source>
        <dbReference type="SAM" id="MobiDB-lite"/>
    </source>
</evidence>
<evidence type="ECO:0000259" key="6">
    <source>
        <dbReference type="Pfam" id="PF03330"/>
    </source>
</evidence>
<dbReference type="EMBL" id="BJVC01000001">
    <property type="protein sequence ID" value="GEL01226.1"/>
    <property type="molecule type" value="Genomic_DNA"/>
</dbReference>
<dbReference type="Gene3D" id="2.40.40.10">
    <property type="entry name" value="RlpA-like domain"/>
    <property type="match status" value="1"/>
</dbReference>
<dbReference type="GO" id="GO:0008932">
    <property type="term" value="F:lytic endotransglycosylase activity"/>
    <property type="evidence" value="ECO:0007669"/>
    <property type="project" value="UniProtKB-UniRule"/>
</dbReference>
<evidence type="ECO:0000256" key="2">
    <source>
        <dbReference type="ARBA" id="ARBA00023316"/>
    </source>
</evidence>
<sequence precursor="true">MTLSMSKINALKQTGRIRKRICSRIGGVTLLCLAFTPRHGAHAASVPLAHAPAGTTTEADARMAGAAAGGTTIVTAPADRTSLAGHTPWAASVRRALSSRAHRLALASHHVLAWSEHGVASWYGRGLQGHRTSSGARLDGKKLTAAHPSLPLGSKVLVQNEDTGQSVIVTINDRGPFNSRIIDLSHAAAAEIGMLGSGTAHVKLAPIPTGTAIAEDQPLEVAEAEADDTSEQAIDAVSPTVAPRASTSHHAASRHAASAHGASHQQASRRMHGAGAATHSVAQHRTSHRH</sequence>
<evidence type="ECO:0000313" key="8">
    <source>
        <dbReference type="Proteomes" id="UP000321405"/>
    </source>
</evidence>
<feature type="compositionally biased region" description="Low complexity" evidence="5">
    <location>
        <begin position="242"/>
        <end position="266"/>
    </location>
</feature>
<dbReference type="HAMAP" id="MF_02071">
    <property type="entry name" value="RlpA"/>
    <property type="match status" value="1"/>
</dbReference>
<feature type="chain" id="PRO_5022274045" description="Endolytic peptidoglycan transglycosylase RlpA" evidence="3">
    <location>
        <begin position="44"/>
        <end position="290"/>
    </location>
</feature>
<organism evidence="7 8">
    <name type="scientific">Swaminathania salitolerans</name>
    <dbReference type="NCBI Taxonomy" id="182838"/>
    <lineage>
        <taxon>Bacteria</taxon>
        <taxon>Pseudomonadati</taxon>
        <taxon>Pseudomonadota</taxon>
        <taxon>Alphaproteobacteria</taxon>
        <taxon>Acetobacterales</taxon>
        <taxon>Acetobacteraceae</taxon>
        <taxon>Swaminathania</taxon>
    </lineage>
</organism>
<dbReference type="EC" id="4.2.2.-" evidence="3"/>
<dbReference type="InterPro" id="IPR009009">
    <property type="entry name" value="RlpA-like_DPBB"/>
</dbReference>
<evidence type="ECO:0000256" key="1">
    <source>
        <dbReference type="ARBA" id="ARBA00023239"/>
    </source>
</evidence>
<dbReference type="AlphaFoldDB" id="A0A511BLL2"/>
<dbReference type="GO" id="GO:0071555">
    <property type="term" value="P:cell wall organization"/>
    <property type="evidence" value="ECO:0007669"/>
    <property type="project" value="UniProtKB-KW"/>
</dbReference>
<keyword evidence="2 3" id="KW-0961">Cell wall biogenesis/degradation</keyword>
<proteinExistence type="inferred from homology"/>
<feature type="signal peptide" evidence="3">
    <location>
        <begin position="1"/>
        <end position="43"/>
    </location>
</feature>
<comment type="similarity">
    <text evidence="3 4">Belongs to the RlpA family.</text>
</comment>
<name>A0A511BLL2_9PROT</name>
<dbReference type="CDD" id="cd22268">
    <property type="entry name" value="DPBB_RlpA-like"/>
    <property type="match status" value="1"/>
</dbReference>
<reference evidence="7 8" key="1">
    <citation type="submission" date="2019-07" db="EMBL/GenBank/DDBJ databases">
        <title>Whole genome shotgun sequence of Swaminathania salitolerans NBRC 104436.</title>
        <authorList>
            <person name="Hosoyama A."/>
            <person name="Uohara A."/>
            <person name="Ohji S."/>
            <person name="Ichikawa N."/>
        </authorList>
    </citation>
    <scope>NUCLEOTIDE SEQUENCE [LARGE SCALE GENOMIC DNA]</scope>
    <source>
        <strain evidence="7 8">NBRC 104436</strain>
    </source>
</reference>
<feature type="region of interest" description="Disordered" evidence="5">
    <location>
        <begin position="238"/>
        <end position="290"/>
    </location>
</feature>
<dbReference type="PANTHER" id="PTHR34183">
    <property type="entry name" value="ENDOLYTIC PEPTIDOGLYCAN TRANSGLYCOSYLASE RLPA"/>
    <property type="match status" value="1"/>
</dbReference>
<evidence type="ECO:0000313" key="7">
    <source>
        <dbReference type="EMBL" id="GEL01226.1"/>
    </source>
</evidence>
<comment type="caution">
    <text evidence="7">The sequence shown here is derived from an EMBL/GenBank/DDBJ whole genome shotgun (WGS) entry which is preliminary data.</text>
</comment>
<dbReference type="GO" id="GO:0000270">
    <property type="term" value="P:peptidoglycan metabolic process"/>
    <property type="evidence" value="ECO:0007669"/>
    <property type="project" value="UniProtKB-UniRule"/>
</dbReference>
<dbReference type="Proteomes" id="UP000321405">
    <property type="component" value="Unassembled WGS sequence"/>
</dbReference>
<dbReference type="Pfam" id="PF03330">
    <property type="entry name" value="DPBB_1"/>
    <property type="match status" value="1"/>
</dbReference>
<keyword evidence="3" id="KW-0732">Signal</keyword>
<comment type="function">
    <text evidence="3">Lytic transglycosylase with a strong preference for naked glycan strands that lack stem peptides.</text>
</comment>
<feature type="domain" description="RlpA-like protein double-psi beta-barrel" evidence="6">
    <location>
        <begin position="116"/>
        <end position="203"/>
    </location>
</feature>
<protein>
    <recommendedName>
        <fullName evidence="3">Endolytic peptidoglycan transglycosylase RlpA</fullName>
        <ecNumber evidence="3">4.2.2.-</ecNumber>
    </recommendedName>
</protein>
<accession>A0A511BLL2</accession>
<dbReference type="InterPro" id="IPR012997">
    <property type="entry name" value="RplA"/>
</dbReference>
<dbReference type="NCBIfam" id="TIGR00413">
    <property type="entry name" value="rlpA"/>
    <property type="match status" value="1"/>
</dbReference>
<dbReference type="InterPro" id="IPR036908">
    <property type="entry name" value="RlpA-like_sf"/>
</dbReference>
<evidence type="ECO:0000256" key="4">
    <source>
        <dbReference type="RuleBase" id="RU003495"/>
    </source>
</evidence>
<dbReference type="PANTHER" id="PTHR34183:SF1">
    <property type="entry name" value="ENDOLYTIC PEPTIDOGLYCAN TRANSGLYCOSYLASE RLPA"/>
    <property type="match status" value="1"/>
</dbReference>
<evidence type="ECO:0000256" key="3">
    <source>
        <dbReference type="HAMAP-Rule" id="MF_02071"/>
    </source>
</evidence>
<keyword evidence="8" id="KW-1185">Reference proteome</keyword>
<keyword evidence="1 3" id="KW-0456">Lyase</keyword>